<dbReference type="InterPro" id="IPR042186">
    <property type="entry name" value="FimD_plug_dom"/>
</dbReference>
<dbReference type="GO" id="GO:0009279">
    <property type="term" value="C:cell outer membrane"/>
    <property type="evidence" value="ECO:0007669"/>
    <property type="project" value="TreeGrafter"/>
</dbReference>
<accession>A0AAW5N2J9</accession>
<dbReference type="GO" id="GO:0009297">
    <property type="term" value="P:pilus assembly"/>
    <property type="evidence" value="ECO:0007669"/>
    <property type="project" value="InterPro"/>
</dbReference>
<organism evidence="1 2">
    <name type="scientific">Escherichia marmotae</name>
    <dbReference type="NCBI Taxonomy" id="1499973"/>
    <lineage>
        <taxon>Bacteria</taxon>
        <taxon>Pseudomonadati</taxon>
        <taxon>Pseudomonadota</taxon>
        <taxon>Gammaproteobacteria</taxon>
        <taxon>Enterobacterales</taxon>
        <taxon>Enterobacteriaceae</taxon>
        <taxon>Escherichia</taxon>
    </lineage>
</organism>
<sequence length="163" mass="17485">AAKDIMFSRTTGDTVAVVNVKDTPGVKVTSGDGQTNSDGNLVVPLNSYDWNTVTIDAGTLPLSTELTNTSQKVVPTDKAVVWMPFDALKVKRYLLQVKQCNGEFVPGGTWARDSKNTPLGFVANNGVLMINTVDAPGDITLGQCRIPAAKLQDTEKLQEITCE</sequence>
<dbReference type="EMBL" id="JANPXH010000078">
    <property type="protein sequence ID" value="MCR6678457.1"/>
    <property type="molecule type" value="Genomic_DNA"/>
</dbReference>
<dbReference type="Proteomes" id="UP001206878">
    <property type="component" value="Unassembled WGS sequence"/>
</dbReference>
<dbReference type="AlphaFoldDB" id="A0AAW5N2J9"/>
<gene>
    <name evidence="1" type="ORF">NVV43_23170</name>
</gene>
<dbReference type="Gene3D" id="2.60.40.2610">
    <property type="entry name" value="Outer membrane usher protein FimD, plug domain"/>
    <property type="match status" value="1"/>
</dbReference>
<dbReference type="InterPro" id="IPR000015">
    <property type="entry name" value="Fimb_usher"/>
</dbReference>
<feature type="non-terminal residue" evidence="1">
    <location>
        <position position="1"/>
    </location>
</feature>
<proteinExistence type="predicted"/>
<dbReference type="Pfam" id="PF00577">
    <property type="entry name" value="Usher"/>
    <property type="match status" value="1"/>
</dbReference>
<comment type="caution">
    <text evidence="1">The sequence shown here is derived from an EMBL/GenBank/DDBJ whole genome shotgun (WGS) entry which is preliminary data.</text>
</comment>
<name>A0AAW5N2J9_9ESCH</name>
<reference evidence="1" key="1">
    <citation type="submission" date="2022-07" db="EMBL/GenBank/DDBJ databases">
        <title>Diversity of ethanolamine utilization by human commensal Escherichia coli.</title>
        <authorList>
            <person name="Jubelin G."/>
        </authorList>
    </citation>
    <scope>NUCLEOTIDE SEQUENCE</scope>
    <source>
        <strain evidence="1">S1</strain>
    </source>
</reference>
<dbReference type="PANTHER" id="PTHR30451:SF21">
    <property type="entry name" value="FIMBRIAL USHER DOMAIN-CONTAINING PROTEIN YDET-RELATED"/>
    <property type="match status" value="1"/>
</dbReference>
<evidence type="ECO:0000313" key="1">
    <source>
        <dbReference type="EMBL" id="MCR6678457.1"/>
    </source>
</evidence>
<evidence type="ECO:0000313" key="2">
    <source>
        <dbReference type="Proteomes" id="UP001206878"/>
    </source>
</evidence>
<dbReference type="PANTHER" id="PTHR30451">
    <property type="entry name" value="OUTER MEMBRANE USHER PROTEIN"/>
    <property type="match status" value="1"/>
</dbReference>
<dbReference type="GO" id="GO:0015473">
    <property type="term" value="F:fimbrial usher porin activity"/>
    <property type="evidence" value="ECO:0007669"/>
    <property type="project" value="InterPro"/>
</dbReference>
<protein>
    <submittedName>
        <fullName evidence="1">Fimbria/pilus outer membrane usher protein</fullName>
    </submittedName>
</protein>